<gene>
    <name evidence="5" type="ORF">AM587_10014207</name>
</gene>
<dbReference type="Pfam" id="PF21773">
    <property type="entry name" value="ODAD1_CC"/>
    <property type="match status" value="1"/>
</dbReference>
<evidence type="ECO:0000313" key="5">
    <source>
        <dbReference type="EMBL" id="KUF85765.1"/>
    </source>
</evidence>
<proteinExistence type="predicted"/>
<dbReference type="AlphaFoldDB" id="A0A0W8CP53"/>
<feature type="coiled-coil region" evidence="2">
    <location>
        <begin position="65"/>
        <end position="92"/>
    </location>
</feature>
<dbReference type="PANTHER" id="PTHR21694:SF18">
    <property type="entry name" value="COILED-COIL DOMAIN-CONTAINING PROTEIN 63"/>
    <property type="match status" value="1"/>
</dbReference>
<feature type="coiled-coil region" evidence="2">
    <location>
        <begin position="285"/>
        <end position="352"/>
    </location>
</feature>
<dbReference type="InterPro" id="IPR049258">
    <property type="entry name" value="ODAD1_CC"/>
</dbReference>
<sequence>MSKTNARAQSEQLFNLQVQGDKYARLLVEQKHRLRQLDDHWKKVHEELKELRLKRGESDQRGGGANAVRTRIADEQRELMKLENRLSACKTRESKMIAYNAELRSRVDELRANRVLSQTVFEKNQRRLRDIQKQMQETFRQSTQIVAERDRILSQANSLSGQNIDEQEAFDQVYQSLASIIKREKESAEAYRKQILEQDPMDLADDFVRGNMKLEDELQLKKTLQKLDMTMLEDKQNIASINEKLQEFETTFAALQQEMGVDDYHELVEVYSRKEEENFALFRYVQSTNNEVEQLEDEKQALEREIQKLKSEMQDGSVNARKRMVDDLVETRQNILKENAEIERLRAAAAREFQPLARVVDRLYNALGCNDVMPYLVHSVLVVFVQPVVGASSSGNGSDPSKRTRKQSEDQLAMVARINSMNDLLAAQGITEGNILQFLAIIEQRSNDLIEQFSRRIQYKNPAEAQRASLGANLRPSDPTRSVNAVRALLPEFLDGPTNNSGYGGANSPSATSPVQYAGAGGTTIDFSIDRRLSVNTSIAEDEPESPRSDDEDGDRPLTRAELQKKAAKSFANLQASPKLQPIRAKPVVSKKKKY</sequence>
<feature type="compositionally biased region" description="Basic and acidic residues" evidence="3">
    <location>
        <begin position="545"/>
        <end position="565"/>
    </location>
</feature>
<evidence type="ECO:0000313" key="6">
    <source>
        <dbReference type="Proteomes" id="UP000052943"/>
    </source>
</evidence>
<name>A0A0W8CP53_PHYNI</name>
<organism evidence="5 6">
    <name type="scientific">Phytophthora nicotianae</name>
    <name type="common">Potato buckeye rot agent</name>
    <name type="synonym">Phytophthora parasitica</name>
    <dbReference type="NCBI Taxonomy" id="4792"/>
    <lineage>
        <taxon>Eukaryota</taxon>
        <taxon>Sar</taxon>
        <taxon>Stramenopiles</taxon>
        <taxon>Oomycota</taxon>
        <taxon>Peronosporomycetes</taxon>
        <taxon>Peronosporales</taxon>
        <taxon>Peronosporaceae</taxon>
        <taxon>Phytophthora</taxon>
    </lineage>
</organism>
<dbReference type="PANTHER" id="PTHR21694">
    <property type="entry name" value="COILED-COIL DOMAIN-CONTAINING PROTEIN 63"/>
    <property type="match status" value="1"/>
</dbReference>
<evidence type="ECO:0000256" key="3">
    <source>
        <dbReference type="SAM" id="MobiDB-lite"/>
    </source>
</evidence>
<evidence type="ECO:0000256" key="1">
    <source>
        <dbReference type="ARBA" id="ARBA00023054"/>
    </source>
</evidence>
<evidence type="ECO:0000256" key="2">
    <source>
        <dbReference type="SAM" id="Coils"/>
    </source>
</evidence>
<accession>A0A0W8CP53</accession>
<feature type="domain" description="ODAD1 central coiled coil region" evidence="4">
    <location>
        <begin position="76"/>
        <end position="371"/>
    </location>
</feature>
<dbReference type="Proteomes" id="UP000052943">
    <property type="component" value="Unassembled WGS sequence"/>
</dbReference>
<protein>
    <submittedName>
        <fullName evidence="5">Coiled-coil domain-containing protein 63</fullName>
    </submittedName>
</protein>
<dbReference type="InterPro" id="IPR051876">
    <property type="entry name" value="ODA-DC/CCD"/>
</dbReference>
<reference evidence="5 6" key="1">
    <citation type="submission" date="2015-11" db="EMBL/GenBank/DDBJ databases">
        <title>Genomes and virulence difference between two physiological races of Phytophthora nicotianae.</title>
        <authorList>
            <person name="Liu H."/>
            <person name="Ma X."/>
            <person name="Yu H."/>
            <person name="Fang D."/>
            <person name="Li Y."/>
            <person name="Wang X."/>
            <person name="Wang W."/>
            <person name="Dong Y."/>
            <person name="Xiao B."/>
        </authorList>
    </citation>
    <scope>NUCLEOTIDE SEQUENCE [LARGE SCALE GENOMIC DNA]</scope>
    <source>
        <strain evidence="6">race 0</strain>
    </source>
</reference>
<feature type="region of interest" description="Disordered" evidence="3">
    <location>
        <begin position="537"/>
        <end position="595"/>
    </location>
</feature>
<keyword evidence="1 2" id="KW-0175">Coiled coil</keyword>
<dbReference type="EMBL" id="LNFO01002418">
    <property type="protein sequence ID" value="KUF85765.1"/>
    <property type="molecule type" value="Genomic_DNA"/>
</dbReference>
<feature type="compositionally biased region" description="Polar residues" evidence="3">
    <location>
        <begin position="500"/>
        <end position="515"/>
    </location>
</feature>
<feature type="region of interest" description="Disordered" evidence="3">
    <location>
        <begin position="500"/>
        <end position="519"/>
    </location>
</feature>
<comment type="caution">
    <text evidence="5">The sequence shown here is derived from an EMBL/GenBank/DDBJ whole genome shotgun (WGS) entry which is preliminary data.</text>
</comment>
<evidence type="ECO:0000259" key="4">
    <source>
        <dbReference type="Pfam" id="PF21773"/>
    </source>
</evidence>
<dbReference type="OrthoDB" id="6766775at2759"/>